<dbReference type="Proteomes" id="UP000035548">
    <property type="component" value="Chromosome"/>
</dbReference>
<protein>
    <submittedName>
        <fullName evidence="8">ABC-2 family transporter protein</fullName>
    </submittedName>
</protein>
<feature type="domain" description="ABC-2 type transporter transmembrane" evidence="7">
    <location>
        <begin position="23"/>
        <end position="342"/>
    </location>
</feature>
<evidence type="ECO:0000313" key="8">
    <source>
        <dbReference type="EMBL" id="AKK11116.1"/>
    </source>
</evidence>
<feature type="transmembrane region" description="Helical" evidence="6">
    <location>
        <begin position="241"/>
        <end position="262"/>
    </location>
</feature>
<evidence type="ECO:0000256" key="6">
    <source>
        <dbReference type="SAM" id="Phobius"/>
    </source>
</evidence>
<dbReference type="PATRIC" id="fig|1072256.5.peg.1109"/>
<sequence>MFFTILAKEVLGVKENVAFNAATILSPLLFLFAFAFMVSGDVTLPVDTRPAAESSAFLQSAEQFRNPAGQPYLDLRPAQSATPDSGSPDRYLVDTEPTVTDDGVTGHITHVVNDVNANMTKNYANRLDGAVVHYLTTHGAPMTVSVVDAPRYPHDIPWGESFAVSTLVFAAMLAGLLFGQFSMTSEWENATTTILALTPRPRVVAAGKIAGAVTKSLLAGAVLIGVIAAMYARIIPHPVHLFAGLALIYLAFSGVGMTLGIFVRSTMTAFLISLVGSLSLWVGGGGFGDLSYFGAAARLIGALNPATYGIEVVRYGYFGAELGPYPLLWLVVGAGVTTTASIIVFARFCHSEKVAS</sequence>
<evidence type="ECO:0000313" key="9">
    <source>
        <dbReference type="Proteomes" id="UP000035548"/>
    </source>
</evidence>
<dbReference type="Pfam" id="PF12698">
    <property type="entry name" value="ABC2_membrane_3"/>
    <property type="match status" value="1"/>
</dbReference>
<dbReference type="RefSeq" id="WP_047259582.1">
    <property type="nucleotide sequence ID" value="NZ_CP011546.1"/>
</dbReference>
<name>A0A0G3HCQ0_9CORY</name>
<accession>A0A0G3HCQ0</accession>
<proteinExistence type="predicted"/>
<evidence type="ECO:0000256" key="1">
    <source>
        <dbReference type="ARBA" id="ARBA00004141"/>
    </source>
</evidence>
<reference evidence="9" key="2">
    <citation type="submission" date="2015-05" db="EMBL/GenBank/DDBJ databases">
        <title>Complete genome sequence of Corynebacterium uterequi DSM 45634, isolated from the uterus of a maiden mare.</title>
        <authorList>
            <person name="Ruckert C."/>
            <person name="Albersmeier A."/>
            <person name="Winkler A."/>
            <person name="Tauch A."/>
        </authorList>
    </citation>
    <scope>NUCLEOTIDE SEQUENCE [LARGE SCALE GENOMIC DNA]</scope>
    <source>
        <strain evidence="9">DSM 45634</strain>
    </source>
</reference>
<dbReference type="GO" id="GO:0140359">
    <property type="term" value="F:ABC-type transporter activity"/>
    <property type="evidence" value="ECO:0007669"/>
    <property type="project" value="InterPro"/>
</dbReference>
<dbReference type="STRING" id="1072256.CUTER_05600"/>
<dbReference type="GO" id="GO:0016020">
    <property type="term" value="C:membrane"/>
    <property type="evidence" value="ECO:0007669"/>
    <property type="project" value="UniProtKB-SubCell"/>
</dbReference>
<keyword evidence="9" id="KW-1185">Reference proteome</keyword>
<comment type="subcellular location">
    <subcellularLocation>
        <location evidence="1">Membrane</location>
        <topology evidence="1">Multi-pass membrane protein</topology>
    </subcellularLocation>
</comment>
<dbReference type="InterPro" id="IPR051328">
    <property type="entry name" value="T7SS_ABC-Transporter"/>
</dbReference>
<gene>
    <name evidence="8" type="ORF">CUTER_05600</name>
</gene>
<organism evidence="8 9">
    <name type="scientific">Corynebacterium uterequi</name>
    <dbReference type="NCBI Taxonomy" id="1072256"/>
    <lineage>
        <taxon>Bacteria</taxon>
        <taxon>Bacillati</taxon>
        <taxon>Actinomycetota</taxon>
        <taxon>Actinomycetes</taxon>
        <taxon>Mycobacteriales</taxon>
        <taxon>Corynebacteriaceae</taxon>
        <taxon>Corynebacterium</taxon>
    </lineage>
</organism>
<dbReference type="PANTHER" id="PTHR43077">
    <property type="entry name" value="TRANSPORT PERMEASE YVFS-RELATED"/>
    <property type="match status" value="1"/>
</dbReference>
<dbReference type="PANTHER" id="PTHR43077:SF10">
    <property type="entry name" value="TRANSPORT PERMEASE PROTEIN"/>
    <property type="match status" value="1"/>
</dbReference>
<keyword evidence="4 6" id="KW-0472">Membrane</keyword>
<evidence type="ECO:0000256" key="4">
    <source>
        <dbReference type="ARBA" id="ARBA00023136"/>
    </source>
</evidence>
<dbReference type="AlphaFoldDB" id="A0A0G3HCQ0"/>
<feature type="transmembrane region" description="Helical" evidence="6">
    <location>
        <begin position="269"/>
        <end position="288"/>
    </location>
</feature>
<evidence type="ECO:0000256" key="3">
    <source>
        <dbReference type="ARBA" id="ARBA00022989"/>
    </source>
</evidence>
<dbReference type="KEGG" id="cut:CUTER_05600"/>
<feature type="transmembrane region" description="Helical" evidence="6">
    <location>
        <begin position="217"/>
        <end position="235"/>
    </location>
</feature>
<feature type="transmembrane region" description="Helical" evidence="6">
    <location>
        <begin position="161"/>
        <end position="179"/>
    </location>
</feature>
<feature type="region of interest" description="Disordered" evidence="5">
    <location>
        <begin position="77"/>
        <end position="99"/>
    </location>
</feature>
<keyword evidence="3 6" id="KW-1133">Transmembrane helix</keyword>
<keyword evidence="2 6" id="KW-0812">Transmembrane</keyword>
<dbReference type="OrthoDB" id="5242992at2"/>
<dbReference type="InterPro" id="IPR013525">
    <property type="entry name" value="ABC2_TM"/>
</dbReference>
<evidence type="ECO:0000256" key="2">
    <source>
        <dbReference type="ARBA" id="ARBA00022692"/>
    </source>
</evidence>
<dbReference type="EMBL" id="CP011546">
    <property type="protein sequence ID" value="AKK11116.1"/>
    <property type="molecule type" value="Genomic_DNA"/>
</dbReference>
<evidence type="ECO:0000256" key="5">
    <source>
        <dbReference type="SAM" id="MobiDB-lite"/>
    </source>
</evidence>
<feature type="transmembrane region" description="Helical" evidence="6">
    <location>
        <begin position="17"/>
        <end position="38"/>
    </location>
</feature>
<feature type="transmembrane region" description="Helical" evidence="6">
    <location>
        <begin position="327"/>
        <end position="349"/>
    </location>
</feature>
<evidence type="ECO:0000259" key="7">
    <source>
        <dbReference type="Pfam" id="PF12698"/>
    </source>
</evidence>
<reference evidence="8 9" key="1">
    <citation type="journal article" date="2015" name="Genome Announc.">
        <title>Virulence Factor Genes Detected in the Complete Genome Sequence of Corynebacterium uterequi DSM 45634, Isolated from the Uterus of a Maiden Mare.</title>
        <authorList>
            <person name="Ruckert C."/>
            <person name="Kriete M."/>
            <person name="Jaenicke S."/>
            <person name="Winkler A."/>
            <person name="Tauch A."/>
        </authorList>
    </citation>
    <scope>NUCLEOTIDE SEQUENCE [LARGE SCALE GENOMIC DNA]</scope>
    <source>
        <strain evidence="8 9">DSM 45634</strain>
    </source>
</reference>